<organism evidence="2 3">
    <name type="scientific">Colocasia esculenta</name>
    <name type="common">Wild taro</name>
    <name type="synonym">Arum esculentum</name>
    <dbReference type="NCBI Taxonomy" id="4460"/>
    <lineage>
        <taxon>Eukaryota</taxon>
        <taxon>Viridiplantae</taxon>
        <taxon>Streptophyta</taxon>
        <taxon>Embryophyta</taxon>
        <taxon>Tracheophyta</taxon>
        <taxon>Spermatophyta</taxon>
        <taxon>Magnoliopsida</taxon>
        <taxon>Liliopsida</taxon>
        <taxon>Araceae</taxon>
        <taxon>Aroideae</taxon>
        <taxon>Colocasieae</taxon>
        <taxon>Colocasia</taxon>
    </lineage>
</organism>
<keyword evidence="3" id="KW-1185">Reference proteome</keyword>
<comment type="caution">
    <text evidence="2">The sequence shown here is derived from an EMBL/GenBank/DDBJ whole genome shotgun (WGS) entry which is preliminary data.</text>
</comment>
<evidence type="ECO:0000313" key="2">
    <source>
        <dbReference type="EMBL" id="MQL78835.1"/>
    </source>
</evidence>
<evidence type="ECO:0000256" key="1">
    <source>
        <dbReference type="SAM" id="MobiDB-lite"/>
    </source>
</evidence>
<name>A0A843U5T8_COLES</name>
<evidence type="ECO:0000313" key="3">
    <source>
        <dbReference type="Proteomes" id="UP000652761"/>
    </source>
</evidence>
<dbReference type="Proteomes" id="UP000652761">
    <property type="component" value="Unassembled WGS sequence"/>
</dbReference>
<sequence>MAVVWYYRATWCLGTVDGRVGCHGGRDAERETTTRITGEASEGDACDKLRLQEGFGTEANRANASLGVLKERMVCWCADSGRIGLALMRSDSPRIGANRPDSPGNCWAVMAEAPVWPDSHGHAAATRLLCSLLLRPPPAVARLPSSSAARSSDLQRRQVAVPPFSPSSVSASSPCASPERCQFGTTTVHLVVVCKLPPAPASSYPTARVTASRSRVLAP</sequence>
<feature type="region of interest" description="Disordered" evidence="1">
    <location>
        <begin position="144"/>
        <end position="173"/>
    </location>
</feature>
<dbReference type="AlphaFoldDB" id="A0A843U5T8"/>
<reference evidence="2" key="1">
    <citation type="submission" date="2017-07" db="EMBL/GenBank/DDBJ databases">
        <title>Taro Niue Genome Assembly and Annotation.</title>
        <authorList>
            <person name="Atibalentja N."/>
            <person name="Keating K."/>
            <person name="Fields C.J."/>
        </authorList>
    </citation>
    <scope>NUCLEOTIDE SEQUENCE</scope>
    <source>
        <strain evidence="2">Niue_2</strain>
        <tissue evidence="2">Leaf</tissue>
    </source>
</reference>
<gene>
    <name evidence="2" type="ORF">Taro_011251</name>
</gene>
<accession>A0A843U5T8</accession>
<proteinExistence type="predicted"/>
<feature type="compositionally biased region" description="Low complexity" evidence="1">
    <location>
        <begin position="159"/>
        <end position="173"/>
    </location>
</feature>
<dbReference type="EMBL" id="NMUH01000419">
    <property type="protein sequence ID" value="MQL78835.1"/>
    <property type="molecule type" value="Genomic_DNA"/>
</dbReference>
<protein>
    <submittedName>
        <fullName evidence="2">Uncharacterized protein</fullName>
    </submittedName>
</protein>